<dbReference type="OrthoDB" id="2789670at2759"/>
<reference evidence="12" key="1">
    <citation type="submission" date="2020-11" db="EMBL/GenBank/DDBJ databases">
        <authorList>
            <consortium name="DOE Joint Genome Institute"/>
            <person name="Ahrendt S."/>
            <person name="Riley R."/>
            <person name="Andreopoulos W."/>
            <person name="Labutti K."/>
            <person name="Pangilinan J."/>
            <person name="Ruiz-Duenas F.J."/>
            <person name="Barrasa J.M."/>
            <person name="Sanchez-Garcia M."/>
            <person name="Camarero S."/>
            <person name="Miyauchi S."/>
            <person name="Serrano A."/>
            <person name="Linde D."/>
            <person name="Babiker R."/>
            <person name="Drula E."/>
            <person name="Ayuso-Fernandez I."/>
            <person name="Pacheco R."/>
            <person name="Padilla G."/>
            <person name="Ferreira P."/>
            <person name="Barriuso J."/>
            <person name="Kellner H."/>
            <person name="Castanera R."/>
            <person name="Alfaro M."/>
            <person name="Ramirez L."/>
            <person name="Pisabarro A.G."/>
            <person name="Kuo A."/>
            <person name="Tritt A."/>
            <person name="Lipzen A."/>
            <person name="He G."/>
            <person name="Yan M."/>
            <person name="Ng V."/>
            <person name="Cullen D."/>
            <person name="Martin F."/>
            <person name="Rosso M.-N."/>
            <person name="Henrissat B."/>
            <person name="Hibbett D."/>
            <person name="Martinez A.T."/>
            <person name="Grigoriev I.V."/>
        </authorList>
    </citation>
    <scope>NUCLEOTIDE SEQUENCE</scope>
    <source>
        <strain evidence="12">CBS 247.69</strain>
    </source>
</reference>
<dbReference type="PRINTS" id="PR00385">
    <property type="entry name" value="P450"/>
</dbReference>
<dbReference type="Gene3D" id="1.10.630.10">
    <property type="entry name" value="Cytochrome P450"/>
    <property type="match status" value="1"/>
</dbReference>
<evidence type="ECO:0000256" key="2">
    <source>
        <dbReference type="ARBA" id="ARBA00005179"/>
    </source>
</evidence>
<evidence type="ECO:0000256" key="4">
    <source>
        <dbReference type="ARBA" id="ARBA00022617"/>
    </source>
</evidence>
<evidence type="ECO:0000256" key="8">
    <source>
        <dbReference type="ARBA" id="ARBA00023033"/>
    </source>
</evidence>
<accession>A0A9P5Y7U7</accession>
<sequence>MNSFSITAVVVAARLPLPPGPKPQFIYGNAKDIPHEKPWIGFHEWSKQYGEIFRTKFIVINDHKIAFELLDKRSNIYSDRPGSERYLRLGWGFNMTFFNYGARWKEHRRAMHQNLNNRAVREWRQLQQNATHSFLKKLATEPDQWLYRIEHTYGYDLKEKDEYMPVAKKSIEALTTAQGIGFMIILIGQVIFLLSSVPSWFPGAHFKRFIEAMRPSCEQMLEGPFKDTKERWESLPVKLAGKATDSYVTRLFEEFGGTQVSKDKEQVIKDTSAVLYAAGTDSTYSILSSFFLVCTLYPGVQKKAQEEVSRVVGTDRLPTFSDRESLPFVDALVKELYRWNPAAPLSPSHQILVDDVYDGYLIPAGTIIHPNIWAMTHNEVIYPDPFSFKPERFLGLNEEQAKKVDPRNMIFGFGRRVCVGQYFADQQIWLAVACLIATFDVMKAKDKFGQEITPVPNYPSFVGKPDPFPCVVRVRDTNATKLIEEATIES</sequence>
<evidence type="ECO:0000256" key="11">
    <source>
        <dbReference type="SAM" id="Phobius"/>
    </source>
</evidence>
<keyword evidence="6 10" id="KW-0560">Oxidoreductase</keyword>
<evidence type="ECO:0000256" key="5">
    <source>
        <dbReference type="ARBA" id="ARBA00022723"/>
    </source>
</evidence>
<keyword evidence="13" id="KW-1185">Reference proteome</keyword>
<dbReference type="PANTHER" id="PTHR46300:SF7">
    <property type="entry name" value="P450, PUTATIVE (EUROFUNG)-RELATED"/>
    <property type="match status" value="1"/>
</dbReference>
<dbReference type="GO" id="GO:0020037">
    <property type="term" value="F:heme binding"/>
    <property type="evidence" value="ECO:0007669"/>
    <property type="project" value="InterPro"/>
</dbReference>
<dbReference type="GO" id="GO:0004497">
    <property type="term" value="F:monooxygenase activity"/>
    <property type="evidence" value="ECO:0007669"/>
    <property type="project" value="UniProtKB-KW"/>
</dbReference>
<evidence type="ECO:0000313" key="13">
    <source>
        <dbReference type="Proteomes" id="UP000807353"/>
    </source>
</evidence>
<comment type="pathway">
    <text evidence="2">Secondary metabolite biosynthesis.</text>
</comment>
<evidence type="ECO:0000256" key="10">
    <source>
        <dbReference type="RuleBase" id="RU000461"/>
    </source>
</evidence>
<dbReference type="Proteomes" id="UP000807353">
    <property type="component" value="Unassembled WGS sequence"/>
</dbReference>
<dbReference type="InterPro" id="IPR050364">
    <property type="entry name" value="Cytochrome_P450_fung"/>
</dbReference>
<keyword evidence="11" id="KW-1133">Transmembrane helix</keyword>
<dbReference type="SUPFAM" id="SSF48264">
    <property type="entry name" value="Cytochrome P450"/>
    <property type="match status" value="1"/>
</dbReference>
<gene>
    <name evidence="12" type="ORF">BDZ94DRAFT_1282138</name>
</gene>
<dbReference type="GO" id="GO:0016705">
    <property type="term" value="F:oxidoreductase activity, acting on paired donors, with incorporation or reduction of molecular oxygen"/>
    <property type="evidence" value="ECO:0007669"/>
    <property type="project" value="InterPro"/>
</dbReference>
<keyword evidence="11" id="KW-0472">Membrane</keyword>
<evidence type="ECO:0000256" key="1">
    <source>
        <dbReference type="ARBA" id="ARBA00001971"/>
    </source>
</evidence>
<keyword evidence="5 9" id="KW-0479">Metal-binding</keyword>
<evidence type="ECO:0000256" key="3">
    <source>
        <dbReference type="ARBA" id="ARBA00010617"/>
    </source>
</evidence>
<dbReference type="InterPro" id="IPR036396">
    <property type="entry name" value="Cyt_P450_sf"/>
</dbReference>
<dbReference type="InterPro" id="IPR001128">
    <property type="entry name" value="Cyt_P450"/>
</dbReference>
<evidence type="ECO:0000313" key="12">
    <source>
        <dbReference type="EMBL" id="KAF9464299.1"/>
    </source>
</evidence>
<dbReference type="EMBL" id="MU150255">
    <property type="protein sequence ID" value="KAF9464299.1"/>
    <property type="molecule type" value="Genomic_DNA"/>
</dbReference>
<comment type="similarity">
    <text evidence="3 10">Belongs to the cytochrome P450 family.</text>
</comment>
<evidence type="ECO:0000256" key="7">
    <source>
        <dbReference type="ARBA" id="ARBA00023004"/>
    </source>
</evidence>
<dbReference type="PRINTS" id="PR00463">
    <property type="entry name" value="EP450I"/>
</dbReference>
<protein>
    <submittedName>
        <fullName evidence="12">Cytochrome P450</fullName>
    </submittedName>
</protein>
<keyword evidence="4 9" id="KW-0349">Heme</keyword>
<dbReference type="AlphaFoldDB" id="A0A9P5Y7U7"/>
<comment type="caution">
    <text evidence="12">The sequence shown here is derived from an EMBL/GenBank/DDBJ whole genome shotgun (WGS) entry which is preliminary data.</text>
</comment>
<dbReference type="CDD" id="cd11065">
    <property type="entry name" value="CYP64-like"/>
    <property type="match status" value="1"/>
</dbReference>
<comment type="cofactor">
    <cofactor evidence="1 9">
        <name>heme</name>
        <dbReference type="ChEBI" id="CHEBI:30413"/>
    </cofactor>
</comment>
<evidence type="ECO:0000256" key="6">
    <source>
        <dbReference type="ARBA" id="ARBA00023002"/>
    </source>
</evidence>
<keyword evidence="11" id="KW-0812">Transmembrane</keyword>
<dbReference type="InterPro" id="IPR017972">
    <property type="entry name" value="Cyt_P450_CS"/>
</dbReference>
<feature type="binding site" description="axial binding residue" evidence="9">
    <location>
        <position position="418"/>
    </location>
    <ligand>
        <name>heme</name>
        <dbReference type="ChEBI" id="CHEBI:30413"/>
    </ligand>
    <ligandPart>
        <name>Fe</name>
        <dbReference type="ChEBI" id="CHEBI:18248"/>
    </ligandPart>
</feature>
<organism evidence="12 13">
    <name type="scientific">Collybia nuda</name>
    <dbReference type="NCBI Taxonomy" id="64659"/>
    <lineage>
        <taxon>Eukaryota</taxon>
        <taxon>Fungi</taxon>
        <taxon>Dikarya</taxon>
        <taxon>Basidiomycota</taxon>
        <taxon>Agaricomycotina</taxon>
        <taxon>Agaricomycetes</taxon>
        <taxon>Agaricomycetidae</taxon>
        <taxon>Agaricales</taxon>
        <taxon>Tricholomatineae</taxon>
        <taxon>Clitocybaceae</taxon>
        <taxon>Collybia</taxon>
    </lineage>
</organism>
<keyword evidence="7 9" id="KW-0408">Iron</keyword>
<proteinExistence type="inferred from homology"/>
<dbReference type="PANTHER" id="PTHR46300">
    <property type="entry name" value="P450, PUTATIVE (EUROFUNG)-RELATED-RELATED"/>
    <property type="match status" value="1"/>
</dbReference>
<name>A0A9P5Y7U7_9AGAR</name>
<evidence type="ECO:0000256" key="9">
    <source>
        <dbReference type="PIRSR" id="PIRSR602401-1"/>
    </source>
</evidence>
<feature type="transmembrane region" description="Helical" evidence="11">
    <location>
        <begin position="180"/>
        <end position="201"/>
    </location>
</feature>
<dbReference type="InterPro" id="IPR002401">
    <property type="entry name" value="Cyt_P450_E_grp-I"/>
</dbReference>
<dbReference type="PROSITE" id="PS00086">
    <property type="entry name" value="CYTOCHROME_P450"/>
    <property type="match status" value="1"/>
</dbReference>
<dbReference type="GO" id="GO:0005506">
    <property type="term" value="F:iron ion binding"/>
    <property type="evidence" value="ECO:0007669"/>
    <property type="project" value="InterPro"/>
</dbReference>
<dbReference type="Pfam" id="PF00067">
    <property type="entry name" value="p450"/>
    <property type="match status" value="1"/>
</dbReference>
<keyword evidence="8 10" id="KW-0503">Monooxygenase</keyword>